<dbReference type="InterPro" id="IPR046816">
    <property type="entry name" value="MmeI_Mtase"/>
</dbReference>
<accession>A0ABX4SEB2</accession>
<dbReference type="Pfam" id="PF20473">
    <property type="entry name" value="MmeI_Mtase"/>
    <property type="match status" value="1"/>
</dbReference>
<proteinExistence type="predicted"/>
<evidence type="ECO:0000313" key="2">
    <source>
        <dbReference type="EMBL" id="PKZ19518.1"/>
    </source>
</evidence>
<feature type="domain" description="MmeI-like DNA-methyltransferase" evidence="1">
    <location>
        <begin position="2"/>
        <end position="46"/>
    </location>
</feature>
<protein>
    <recommendedName>
        <fullName evidence="1">MmeI-like DNA-methyltransferase domain-containing protein</fullName>
    </recommendedName>
</protein>
<sequence length="124" mass="14245">MPALFKPLFSEGWRIRFAHKTFAWNAQSTDNANVHVVIIGMDTQSDKILQPVLYSYEKINGEPTKTIVSHINPYLVGGGMTFLLKNVVKKKVHYPLFLTELIKDHSQQMVGILFLIRVKNMMKQ</sequence>
<gene>
    <name evidence="2" type="ORF">CYJ59_03635</name>
</gene>
<name>A0ABX4SEB2_9BIFI</name>
<organism evidence="2 3">
    <name type="scientific">Gardnerella leopoldii</name>
    <dbReference type="NCBI Taxonomy" id="2792978"/>
    <lineage>
        <taxon>Bacteria</taxon>
        <taxon>Bacillati</taxon>
        <taxon>Actinomycetota</taxon>
        <taxon>Actinomycetes</taxon>
        <taxon>Bifidobacteriales</taxon>
        <taxon>Bifidobacteriaceae</taxon>
        <taxon>Gardnerella</taxon>
    </lineage>
</organism>
<reference evidence="2 3" key="1">
    <citation type="submission" date="2017-12" db="EMBL/GenBank/DDBJ databases">
        <title>Phylogenetic diversity of female urinary microbiome.</title>
        <authorList>
            <person name="Thomas-White K."/>
            <person name="Wolfe A.J."/>
        </authorList>
    </citation>
    <scope>NUCLEOTIDE SEQUENCE [LARGE SCALE GENOMIC DNA]</scope>
    <source>
        <strain evidence="2 3">UMB0912</strain>
    </source>
</reference>
<dbReference type="RefSeq" id="WP_004106726.1">
    <property type="nucleotide sequence ID" value="NZ_JABUHC010000001.1"/>
</dbReference>
<dbReference type="Proteomes" id="UP000235111">
    <property type="component" value="Unassembled WGS sequence"/>
</dbReference>
<keyword evidence="3" id="KW-1185">Reference proteome</keyword>
<evidence type="ECO:0000259" key="1">
    <source>
        <dbReference type="Pfam" id="PF20473"/>
    </source>
</evidence>
<comment type="caution">
    <text evidence="2">The sequence shown here is derived from an EMBL/GenBank/DDBJ whole genome shotgun (WGS) entry which is preliminary data.</text>
</comment>
<dbReference type="EMBL" id="PKHC01000001">
    <property type="protein sequence ID" value="PKZ19518.1"/>
    <property type="molecule type" value="Genomic_DNA"/>
</dbReference>
<evidence type="ECO:0000313" key="3">
    <source>
        <dbReference type="Proteomes" id="UP000235111"/>
    </source>
</evidence>